<accession>A0A0F7JG78</accession>
<feature type="signal peptide" evidence="3">
    <location>
        <begin position="1"/>
        <end position="20"/>
    </location>
</feature>
<protein>
    <submittedName>
        <fullName evidence="5">Sodefrin-like factor</fullName>
    </submittedName>
</protein>
<evidence type="ECO:0000256" key="3">
    <source>
        <dbReference type="SAM" id="SignalP"/>
    </source>
</evidence>
<evidence type="ECO:0000256" key="1">
    <source>
        <dbReference type="ARBA" id="ARBA00004613"/>
    </source>
</evidence>
<dbReference type="InterPro" id="IPR045860">
    <property type="entry name" value="Snake_toxin-like_sf"/>
</dbReference>
<dbReference type="PANTHER" id="PTHR20914">
    <property type="entry name" value="LY6/PLAUR DOMAIN-CONTAINING PROTEIN 8"/>
    <property type="match status" value="1"/>
</dbReference>
<dbReference type="PANTHER" id="PTHR20914:SF31">
    <property type="entry name" value="PHOSPHOLIPASE A2 INHIBITOR AND LY6_PLAUR DOMAIN-CONTAINING PROTEIN"/>
    <property type="match status" value="1"/>
</dbReference>
<dbReference type="EMBL" id="KP849567">
    <property type="protein sequence ID" value="AKH14002.1"/>
    <property type="molecule type" value="mRNA"/>
</dbReference>
<sequence>MRVILAAVAMLQALITGADCLLCETCLASGTTQCSGIFKQCSPDVTHCVKGLENNTLGENVFPTVFKGCLNPSEQAACGREFYVQNSVFYFRISRTCCDSDFCNRGDVEVPAVDETPNGYKCDGCFAEQSSCTSIGERQCTGEQKICAIFSGKAIIPGGTLKQYTLKGCATPDYCELFHPVATQIFRDELLCAPAKKI</sequence>
<keyword evidence="3" id="KW-0732">Signal</keyword>
<dbReference type="AlphaFoldDB" id="A0A0F7JG78"/>
<feature type="domain" description="UPAR/Ly6" evidence="4">
    <location>
        <begin position="21"/>
        <end position="105"/>
    </location>
</feature>
<reference evidence="5" key="1">
    <citation type="journal article" date="2015" name="BMC Evol. Biol.">
        <title>High pheromone diversity in the male cheek gland of the red-spotted newt Notophthalmus viridescens (Salamandridae).</title>
        <authorList>
            <person name="Janssenswillen S."/>
            <person name="Willaert B."/>
            <person name="Treer D."/>
            <person name="Vandebergh W."/>
            <person name="Bossuyt F."/>
            <person name="Van Bocxlaer I."/>
        </authorList>
    </citation>
    <scope>NUCLEOTIDE SEQUENCE</scope>
    <source>
        <tissue evidence="5">Abdominal gland</tissue>
    </source>
</reference>
<dbReference type="InterPro" id="IPR050918">
    <property type="entry name" value="CNF-like_PLA2_Inhibitor"/>
</dbReference>
<keyword evidence="2" id="KW-0964">Secreted</keyword>
<evidence type="ECO:0000259" key="4">
    <source>
        <dbReference type="Pfam" id="PF00021"/>
    </source>
</evidence>
<comment type="subcellular location">
    <subcellularLocation>
        <location evidence="1">Secreted</location>
    </subcellularLocation>
</comment>
<dbReference type="GO" id="GO:0005576">
    <property type="term" value="C:extracellular region"/>
    <property type="evidence" value="ECO:0007669"/>
    <property type="project" value="UniProtKB-SubCell"/>
</dbReference>
<evidence type="ECO:0000313" key="5">
    <source>
        <dbReference type="EMBL" id="AKH14002.1"/>
    </source>
</evidence>
<evidence type="ECO:0000256" key="2">
    <source>
        <dbReference type="ARBA" id="ARBA00022525"/>
    </source>
</evidence>
<dbReference type="InterPro" id="IPR016054">
    <property type="entry name" value="LY6_UPA_recep-like"/>
</dbReference>
<dbReference type="Pfam" id="PF00021">
    <property type="entry name" value="UPAR_LY6"/>
    <property type="match status" value="2"/>
</dbReference>
<dbReference type="SUPFAM" id="SSF57302">
    <property type="entry name" value="Snake toxin-like"/>
    <property type="match status" value="2"/>
</dbReference>
<dbReference type="CDD" id="cd23572">
    <property type="entry name" value="TFP_LU_ECD_PINLYP_rpt2"/>
    <property type="match status" value="1"/>
</dbReference>
<proteinExistence type="evidence at transcript level"/>
<feature type="domain" description="UPAR/Ly6" evidence="4">
    <location>
        <begin position="119"/>
        <end position="177"/>
    </location>
</feature>
<dbReference type="Gene3D" id="2.10.60.10">
    <property type="entry name" value="CD59"/>
    <property type="match status" value="2"/>
</dbReference>
<feature type="chain" id="PRO_5002516938" evidence="3">
    <location>
        <begin position="21"/>
        <end position="198"/>
    </location>
</feature>
<organism evidence="5">
    <name type="scientific">Ichthyosaura alpestris</name>
    <name type="common">Alpine newt</name>
    <name type="synonym">Mesotriton alpestris</name>
    <dbReference type="NCBI Taxonomy" id="54263"/>
    <lineage>
        <taxon>Eukaryota</taxon>
        <taxon>Metazoa</taxon>
        <taxon>Chordata</taxon>
        <taxon>Craniata</taxon>
        <taxon>Vertebrata</taxon>
        <taxon>Euteleostomi</taxon>
        <taxon>Amphibia</taxon>
        <taxon>Batrachia</taxon>
        <taxon>Caudata</taxon>
        <taxon>Salamandroidea</taxon>
        <taxon>Salamandridae</taxon>
        <taxon>Pleurodelinae</taxon>
        <taxon>Ichthyosaura</taxon>
    </lineage>
</organism>
<name>A0A0F7JG78_ICHAP</name>